<accession>A0A6L7ISM0</accession>
<evidence type="ECO:0000313" key="2">
    <source>
        <dbReference type="Proteomes" id="UP000478463"/>
    </source>
</evidence>
<dbReference type="RefSeq" id="WP_160941831.1">
    <property type="nucleotide sequence ID" value="NZ_CP063310.1"/>
</dbReference>
<dbReference type="KEGG" id="egd:GS424_006850"/>
<dbReference type="Proteomes" id="UP000478463">
    <property type="component" value="Chromosome"/>
</dbReference>
<dbReference type="Gene3D" id="3.20.80.10">
    <property type="entry name" value="Regulatory factor, effector binding domain"/>
    <property type="match status" value="1"/>
</dbReference>
<dbReference type="EMBL" id="CP063310">
    <property type="protein sequence ID" value="QOS69554.1"/>
    <property type="molecule type" value="Genomic_DNA"/>
</dbReference>
<evidence type="ECO:0000313" key="1">
    <source>
        <dbReference type="EMBL" id="QOS69554.1"/>
    </source>
</evidence>
<sequence>MGYEVRVEQTAKRVVYGVGMASNDRMLARDIDRLAKVRAEAADASAGTTVPLFVISHAYDSSTGDCELFVGGEAEADGLERFAIPAGAYARIELAPALRALWGASVGKAKRWLYTTWLPTSGYVALNLEYEHHTEKTLGRRPRVDLLFAIEKTQAEGTCR</sequence>
<reference evidence="1 2" key="1">
    <citation type="submission" date="2020-10" db="EMBL/GenBank/DDBJ databases">
        <title>Eggerthella sp. nov., isolated from human feces.</title>
        <authorList>
            <person name="Yajun G."/>
        </authorList>
    </citation>
    <scope>NUCLEOTIDE SEQUENCE [LARGE SCALE GENOMIC DNA]</scope>
    <source>
        <strain evidence="1 2">HF-1101</strain>
    </source>
</reference>
<dbReference type="InterPro" id="IPR011256">
    <property type="entry name" value="Reg_factor_effector_dom_sf"/>
</dbReference>
<name>A0A6L7ISM0_9ACTN</name>
<protein>
    <submittedName>
        <fullName evidence="1">GyrI-like domain-containing protein</fullName>
    </submittedName>
</protein>
<dbReference type="SUPFAM" id="SSF55136">
    <property type="entry name" value="Probable bacterial effector-binding domain"/>
    <property type="match status" value="1"/>
</dbReference>
<dbReference type="AlphaFoldDB" id="A0A6L7ISM0"/>
<proteinExistence type="predicted"/>
<gene>
    <name evidence="1" type="ORF">GS424_006850</name>
</gene>
<organism evidence="1 2">
    <name type="scientific">Eggerthella guodeyinii</name>
    <dbReference type="NCBI Taxonomy" id="2690837"/>
    <lineage>
        <taxon>Bacteria</taxon>
        <taxon>Bacillati</taxon>
        <taxon>Actinomycetota</taxon>
        <taxon>Coriobacteriia</taxon>
        <taxon>Eggerthellales</taxon>
        <taxon>Eggerthellaceae</taxon>
        <taxon>Eggerthella</taxon>
    </lineage>
</organism>